<evidence type="ECO:0000256" key="5">
    <source>
        <dbReference type="ARBA" id="ARBA00022989"/>
    </source>
</evidence>
<proteinExistence type="inferred from homology"/>
<feature type="transmembrane region" description="Helical" evidence="7">
    <location>
        <begin position="134"/>
        <end position="153"/>
    </location>
</feature>
<dbReference type="SUPFAM" id="SSF161098">
    <property type="entry name" value="MetI-like"/>
    <property type="match status" value="1"/>
</dbReference>
<dbReference type="CDD" id="cd06261">
    <property type="entry name" value="TM_PBP2"/>
    <property type="match status" value="1"/>
</dbReference>
<dbReference type="PROSITE" id="PS50928">
    <property type="entry name" value="ABC_TM1"/>
    <property type="match status" value="1"/>
</dbReference>
<feature type="transmembrane region" description="Helical" evidence="7">
    <location>
        <begin position="100"/>
        <end position="122"/>
    </location>
</feature>
<feature type="domain" description="ABC transmembrane type-1" evidence="9">
    <location>
        <begin position="96"/>
        <end position="287"/>
    </location>
</feature>
<organism evidence="10 11">
    <name type="scientific">Streptomyces ochraceiscleroticus</name>
    <dbReference type="NCBI Taxonomy" id="47761"/>
    <lineage>
        <taxon>Bacteria</taxon>
        <taxon>Bacillati</taxon>
        <taxon>Actinomycetota</taxon>
        <taxon>Actinomycetes</taxon>
        <taxon>Kitasatosporales</taxon>
        <taxon>Streptomycetaceae</taxon>
        <taxon>Streptomyces</taxon>
    </lineage>
</organism>
<dbReference type="InterPro" id="IPR035906">
    <property type="entry name" value="MetI-like_sf"/>
</dbReference>
<dbReference type="Gene3D" id="1.10.3720.10">
    <property type="entry name" value="MetI-like"/>
    <property type="match status" value="1"/>
</dbReference>
<evidence type="ECO:0000259" key="9">
    <source>
        <dbReference type="PROSITE" id="PS50928"/>
    </source>
</evidence>
<dbReference type="PANTHER" id="PTHR43744:SF12">
    <property type="entry name" value="ABC TRANSPORTER PERMEASE PROTEIN MG189-RELATED"/>
    <property type="match status" value="1"/>
</dbReference>
<evidence type="ECO:0000256" key="1">
    <source>
        <dbReference type="ARBA" id="ARBA00004651"/>
    </source>
</evidence>
<dbReference type="PANTHER" id="PTHR43744">
    <property type="entry name" value="ABC TRANSPORTER PERMEASE PROTEIN MG189-RELATED-RELATED"/>
    <property type="match status" value="1"/>
</dbReference>
<evidence type="ECO:0000256" key="2">
    <source>
        <dbReference type="ARBA" id="ARBA00022448"/>
    </source>
</evidence>
<evidence type="ECO:0000313" key="11">
    <source>
        <dbReference type="Proteomes" id="UP001596139"/>
    </source>
</evidence>
<evidence type="ECO:0000313" key="10">
    <source>
        <dbReference type="EMBL" id="MFC6064115.1"/>
    </source>
</evidence>
<keyword evidence="4 7" id="KW-0812">Transmembrane</keyword>
<feature type="transmembrane region" description="Helical" evidence="7">
    <location>
        <begin position="31"/>
        <end position="56"/>
    </location>
</feature>
<dbReference type="Pfam" id="PF00528">
    <property type="entry name" value="BPD_transp_1"/>
    <property type="match status" value="1"/>
</dbReference>
<comment type="similarity">
    <text evidence="7">Belongs to the binding-protein-dependent transport system permease family.</text>
</comment>
<evidence type="ECO:0000256" key="3">
    <source>
        <dbReference type="ARBA" id="ARBA00022475"/>
    </source>
</evidence>
<dbReference type="InterPro" id="IPR000515">
    <property type="entry name" value="MetI-like"/>
</dbReference>
<evidence type="ECO:0000256" key="7">
    <source>
        <dbReference type="RuleBase" id="RU363032"/>
    </source>
</evidence>
<accession>A0ABW1MLF0</accession>
<comment type="subcellular location">
    <subcellularLocation>
        <location evidence="1 7">Cell membrane</location>
        <topology evidence="1 7">Multi-pass membrane protein</topology>
    </subcellularLocation>
</comment>
<reference evidence="11" key="1">
    <citation type="journal article" date="2019" name="Int. J. Syst. Evol. Microbiol.">
        <title>The Global Catalogue of Microorganisms (GCM) 10K type strain sequencing project: providing services to taxonomists for standard genome sequencing and annotation.</title>
        <authorList>
            <consortium name="The Broad Institute Genomics Platform"/>
            <consortium name="The Broad Institute Genome Sequencing Center for Infectious Disease"/>
            <person name="Wu L."/>
            <person name="Ma J."/>
        </authorList>
    </citation>
    <scope>NUCLEOTIDE SEQUENCE [LARGE SCALE GENOMIC DNA]</scope>
    <source>
        <strain evidence="11">CGMCC 1.15180</strain>
    </source>
</reference>
<keyword evidence="11" id="KW-1185">Reference proteome</keyword>
<keyword evidence="5 7" id="KW-1133">Transmembrane helix</keyword>
<keyword evidence="3" id="KW-1003">Cell membrane</keyword>
<comment type="caution">
    <text evidence="10">The sequence shown here is derived from an EMBL/GenBank/DDBJ whole genome shotgun (WGS) entry which is preliminary data.</text>
</comment>
<keyword evidence="2 7" id="KW-0813">Transport</keyword>
<feature type="transmembrane region" description="Helical" evidence="7">
    <location>
        <begin position="236"/>
        <end position="256"/>
    </location>
</feature>
<feature type="region of interest" description="Disordered" evidence="8">
    <location>
        <begin position="1"/>
        <end position="25"/>
    </location>
</feature>
<gene>
    <name evidence="10" type="ORF">ACFP4F_16380</name>
</gene>
<feature type="transmembrane region" description="Helical" evidence="7">
    <location>
        <begin position="208"/>
        <end position="230"/>
    </location>
</feature>
<dbReference type="RefSeq" id="WP_051861434.1">
    <property type="nucleotide sequence ID" value="NZ_JBHSPX010000004.1"/>
</dbReference>
<feature type="transmembrane region" description="Helical" evidence="7">
    <location>
        <begin position="165"/>
        <end position="187"/>
    </location>
</feature>
<dbReference type="EMBL" id="JBHSPX010000004">
    <property type="protein sequence ID" value="MFC6064115.1"/>
    <property type="molecule type" value="Genomic_DNA"/>
</dbReference>
<evidence type="ECO:0000256" key="6">
    <source>
        <dbReference type="ARBA" id="ARBA00023136"/>
    </source>
</evidence>
<keyword evidence="6 7" id="KW-0472">Membrane</keyword>
<evidence type="ECO:0000256" key="4">
    <source>
        <dbReference type="ARBA" id="ARBA00022692"/>
    </source>
</evidence>
<feature type="transmembrane region" description="Helical" evidence="7">
    <location>
        <begin position="268"/>
        <end position="287"/>
    </location>
</feature>
<sequence length="302" mass="32827">MAATLTATPDRAQDGAPALRRRSRPHARTRAARMLAATGVLAVLAVLWFSPLLILLSTAVRTAADFAGNGTLSLPHDLTLRNFPAAWETGRFSTTYVNTMLITVVKTPIGVFISALLAYALAKLELRYRRGVMILVFAGQTVPIYIAIVPLFMMERSLGLTDSLWGLLPPYLAFGLPFTTLVLQQYFRWLPDELFEAARMDGAGDLRIFLQFVIPLSLPVLVTVTVLDMVATRNEMLMALIILSSPGHNTLALGMLNFSGTFSTDYTGLSAGILIAVVPILVIYAFLQRWIVGGLTTGAVKG</sequence>
<protein>
    <submittedName>
        <fullName evidence="10">Carbohydrate ABC transporter permease</fullName>
    </submittedName>
</protein>
<dbReference type="Proteomes" id="UP001596139">
    <property type="component" value="Unassembled WGS sequence"/>
</dbReference>
<name>A0ABW1MLF0_9ACTN</name>
<evidence type="ECO:0000256" key="8">
    <source>
        <dbReference type="SAM" id="MobiDB-lite"/>
    </source>
</evidence>